<sequence length="384" mass="43339">MSALTNTNDDVVNHPILPNTYLDEEDMSLLHDLKAAERPHLFTPIVSSSSNQFEKYDTPLWRRHNLAQDWEAIAEKFSEPLPGNRVEIVDAELVSSYEKQNLPCLIPNLTSTWTPQTFTTFLSTYSDLSFRFSDQHGSMLDLTTYSAYVNHPLLGLMDDSPLAIYDSEFNLTEATKSIADSYAVPPCFSKCLWEGIEAGRKPPFQWILAGPTRSGTGMHIDPVGTNAWVSLLRGLKLWVLFPDTIDVDSIGLVEKIESSVWFTQNWEKLKAGELGQFHMCLQRPGETVLVPAGWPHAVLNLADSYAITHNYACGENFEVLKRMVGEVIKEERSFAKIWFKRLKETDREVWEKVKVMEGVGKIVEEEDSDDSDGSDSDNDDSGIH</sequence>
<evidence type="ECO:0000256" key="10">
    <source>
        <dbReference type="ARBA" id="ARBA00023242"/>
    </source>
</evidence>
<evidence type="ECO:0000256" key="3">
    <source>
        <dbReference type="ARBA" id="ARBA00022723"/>
    </source>
</evidence>
<keyword evidence="7" id="KW-0408">Iron</keyword>
<evidence type="ECO:0000256" key="5">
    <source>
        <dbReference type="ARBA" id="ARBA00022964"/>
    </source>
</evidence>
<evidence type="ECO:0000256" key="9">
    <source>
        <dbReference type="ARBA" id="ARBA00023163"/>
    </source>
</evidence>
<keyword evidence="8" id="KW-0805">Transcription regulation</keyword>
<dbReference type="PANTHER" id="PTHR12480:SF32">
    <property type="entry name" value="BIFUNCTIONAL ARGININE DEMETHYLASE AND LYSYL-HYDROXYLASE JMJD6"/>
    <property type="match status" value="1"/>
</dbReference>
<dbReference type="GO" id="GO:0046872">
    <property type="term" value="F:metal ion binding"/>
    <property type="evidence" value="ECO:0007669"/>
    <property type="project" value="UniProtKB-KW"/>
</dbReference>
<dbReference type="Pfam" id="PF02373">
    <property type="entry name" value="JmjC"/>
    <property type="match status" value="1"/>
</dbReference>
<feature type="domain" description="JmjC" evidence="13">
    <location>
        <begin position="173"/>
        <end position="328"/>
    </location>
</feature>
<gene>
    <name evidence="14" type="ORF">TL16_g05980</name>
</gene>
<dbReference type="Gene3D" id="2.60.120.650">
    <property type="entry name" value="Cupin"/>
    <property type="match status" value="1"/>
</dbReference>
<dbReference type="InterPro" id="IPR003347">
    <property type="entry name" value="JmjC_dom"/>
</dbReference>
<feature type="compositionally biased region" description="Acidic residues" evidence="12">
    <location>
        <begin position="364"/>
        <end position="384"/>
    </location>
</feature>
<evidence type="ECO:0000313" key="15">
    <source>
        <dbReference type="Proteomes" id="UP001162640"/>
    </source>
</evidence>
<evidence type="ECO:0000256" key="12">
    <source>
        <dbReference type="SAM" id="MobiDB-lite"/>
    </source>
</evidence>
<comment type="subcellular location">
    <subcellularLocation>
        <location evidence="2">Nucleus</location>
    </subcellularLocation>
</comment>
<dbReference type="InterPro" id="IPR050910">
    <property type="entry name" value="JMJD6_ArgDemeth/LysHydrox"/>
</dbReference>
<evidence type="ECO:0000256" key="1">
    <source>
        <dbReference type="ARBA" id="ARBA00001954"/>
    </source>
</evidence>
<evidence type="ECO:0000256" key="6">
    <source>
        <dbReference type="ARBA" id="ARBA00023002"/>
    </source>
</evidence>
<evidence type="ECO:0000313" key="14">
    <source>
        <dbReference type="EMBL" id="GMH72682.1"/>
    </source>
</evidence>
<reference evidence="15" key="1">
    <citation type="journal article" date="2023" name="Commun. Biol.">
        <title>Genome analysis of Parmales, the sister group of diatoms, reveals the evolutionary specialization of diatoms from phago-mixotrophs to photoautotrophs.</title>
        <authorList>
            <person name="Ban H."/>
            <person name="Sato S."/>
            <person name="Yoshikawa S."/>
            <person name="Yamada K."/>
            <person name="Nakamura Y."/>
            <person name="Ichinomiya M."/>
            <person name="Sato N."/>
            <person name="Blanc-Mathieu R."/>
            <person name="Endo H."/>
            <person name="Kuwata A."/>
            <person name="Ogata H."/>
        </authorList>
    </citation>
    <scope>NUCLEOTIDE SEQUENCE [LARGE SCALE GENOMIC DNA]</scope>
</reference>
<evidence type="ECO:0000256" key="7">
    <source>
        <dbReference type="ARBA" id="ARBA00023004"/>
    </source>
</evidence>
<dbReference type="GO" id="GO:0106140">
    <property type="term" value="F:P-TEFb complex binding"/>
    <property type="evidence" value="ECO:0007669"/>
    <property type="project" value="TreeGrafter"/>
</dbReference>
<dbReference type="PANTHER" id="PTHR12480">
    <property type="entry name" value="ARGININE DEMETHYLASE AND LYSYL-HYDROXYLASE JMJD"/>
    <property type="match status" value="1"/>
</dbReference>
<evidence type="ECO:0000256" key="4">
    <source>
        <dbReference type="ARBA" id="ARBA00022853"/>
    </source>
</evidence>
<keyword evidence="3" id="KW-0479">Metal-binding</keyword>
<keyword evidence="10" id="KW-0539">Nucleus</keyword>
<accession>A0A9W7ANP3</accession>
<keyword evidence="5" id="KW-0223">Dioxygenase</keyword>
<evidence type="ECO:0000256" key="8">
    <source>
        <dbReference type="ARBA" id="ARBA00023015"/>
    </source>
</evidence>
<organism evidence="14 15">
    <name type="scientific">Triparma laevis f. inornata</name>
    <dbReference type="NCBI Taxonomy" id="1714386"/>
    <lineage>
        <taxon>Eukaryota</taxon>
        <taxon>Sar</taxon>
        <taxon>Stramenopiles</taxon>
        <taxon>Ochrophyta</taxon>
        <taxon>Bolidophyceae</taxon>
        <taxon>Parmales</taxon>
        <taxon>Triparmaceae</taxon>
        <taxon>Triparma</taxon>
    </lineage>
</organism>
<dbReference type="GO" id="GO:0005634">
    <property type="term" value="C:nucleus"/>
    <property type="evidence" value="ECO:0007669"/>
    <property type="project" value="UniProtKB-SubCell"/>
</dbReference>
<comment type="caution">
    <text evidence="14">The sequence shown here is derived from an EMBL/GenBank/DDBJ whole genome shotgun (WGS) entry which is preliminary data.</text>
</comment>
<comment type="cofactor">
    <cofactor evidence="1">
        <name>Fe(2+)</name>
        <dbReference type="ChEBI" id="CHEBI:29033"/>
    </cofactor>
</comment>
<dbReference type="EMBL" id="BLQM01000178">
    <property type="protein sequence ID" value="GMH72682.1"/>
    <property type="molecule type" value="Genomic_DNA"/>
</dbReference>
<evidence type="ECO:0000256" key="2">
    <source>
        <dbReference type="ARBA" id="ARBA00004123"/>
    </source>
</evidence>
<dbReference type="GO" id="GO:0005737">
    <property type="term" value="C:cytoplasm"/>
    <property type="evidence" value="ECO:0007669"/>
    <property type="project" value="TreeGrafter"/>
</dbReference>
<evidence type="ECO:0000259" key="13">
    <source>
        <dbReference type="PROSITE" id="PS51184"/>
    </source>
</evidence>
<name>A0A9W7ANP3_9STRA</name>
<keyword evidence="9" id="KW-0804">Transcription</keyword>
<dbReference type="SMART" id="SM00558">
    <property type="entry name" value="JmjC"/>
    <property type="match status" value="1"/>
</dbReference>
<dbReference type="SUPFAM" id="SSF51197">
    <property type="entry name" value="Clavaminate synthase-like"/>
    <property type="match status" value="1"/>
</dbReference>
<dbReference type="Proteomes" id="UP001162640">
    <property type="component" value="Unassembled WGS sequence"/>
</dbReference>
<dbReference type="PROSITE" id="PS51184">
    <property type="entry name" value="JMJC"/>
    <property type="match status" value="1"/>
</dbReference>
<dbReference type="AlphaFoldDB" id="A0A9W7ANP3"/>
<evidence type="ECO:0000256" key="11">
    <source>
        <dbReference type="ARBA" id="ARBA00038068"/>
    </source>
</evidence>
<comment type="similarity">
    <text evidence="11">Belongs to the JMJD6 family.</text>
</comment>
<dbReference type="GO" id="GO:0033749">
    <property type="term" value="F:histone H4R3 demethylase activity"/>
    <property type="evidence" value="ECO:0007669"/>
    <property type="project" value="TreeGrafter"/>
</dbReference>
<keyword evidence="4" id="KW-0156">Chromatin regulator</keyword>
<protein>
    <recommendedName>
        <fullName evidence="13">JmjC domain-containing protein</fullName>
    </recommendedName>
</protein>
<proteinExistence type="inferred from homology"/>
<feature type="region of interest" description="Disordered" evidence="12">
    <location>
        <begin position="361"/>
        <end position="384"/>
    </location>
</feature>
<keyword evidence="6" id="KW-0560">Oxidoreductase</keyword>